<organism evidence="2">
    <name type="scientific">viral metagenome</name>
    <dbReference type="NCBI Taxonomy" id="1070528"/>
    <lineage>
        <taxon>unclassified sequences</taxon>
        <taxon>metagenomes</taxon>
        <taxon>organismal metagenomes</taxon>
    </lineage>
</organism>
<dbReference type="Gene3D" id="3.40.50.11930">
    <property type="match status" value="1"/>
</dbReference>
<dbReference type="CDD" id="cd03801">
    <property type="entry name" value="GT4_PimA-like"/>
    <property type="match status" value="1"/>
</dbReference>
<evidence type="ECO:0000259" key="1">
    <source>
        <dbReference type="Pfam" id="PF00534"/>
    </source>
</evidence>
<dbReference type="Pfam" id="PF00534">
    <property type="entry name" value="Glycos_transf_1"/>
    <property type="match status" value="1"/>
</dbReference>
<protein>
    <recommendedName>
        <fullName evidence="1">Glycosyl transferase family 1 domain-containing protein</fullName>
    </recommendedName>
</protein>
<dbReference type="EMBL" id="MN740808">
    <property type="protein sequence ID" value="QHU12560.1"/>
    <property type="molecule type" value="Genomic_DNA"/>
</dbReference>
<evidence type="ECO:0000313" key="2">
    <source>
        <dbReference type="EMBL" id="QHU12560.1"/>
    </source>
</evidence>
<proteinExistence type="predicted"/>
<name>A0A6C0K6W9_9ZZZZ</name>
<dbReference type="GO" id="GO:0016757">
    <property type="term" value="F:glycosyltransferase activity"/>
    <property type="evidence" value="ECO:0007669"/>
    <property type="project" value="InterPro"/>
</dbReference>
<dbReference type="Gene3D" id="3.40.50.2000">
    <property type="entry name" value="Glycogen Phosphorylase B"/>
    <property type="match status" value="1"/>
</dbReference>
<dbReference type="PANTHER" id="PTHR46656:SF3">
    <property type="entry name" value="PUTATIVE-RELATED"/>
    <property type="match status" value="1"/>
</dbReference>
<dbReference type="AlphaFoldDB" id="A0A6C0K6W9"/>
<accession>A0A6C0K6W9</accession>
<feature type="domain" description="Glycosyl transferase family 1" evidence="1">
    <location>
        <begin position="252"/>
        <end position="405"/>
    </location>
</feature>
<dbReference type="SUPFAM" id="SSF53756">
    <property type="entry name" value="UDP-Glycosyltransferase/glycogen phosphorylase"/>
    <property type="match status" value="1"/>
</dbReference>
<dbReference type="PANTHER" id="PTHR46656">
    <property type="entry name" value="PUTATIVE-RELATED"/>
    <property type="match status" value="1"/>
</dbReference>
<reference evidence="2" key="1">
    <citation type="journal article" date="2020" name="Nature">
        <title>Giant virus diversity and host interactions through global metagenomics.</title>
        <authorList>
            <person name="Schulz F."/>
            <person name="Roux S."/>
            <person name="Paez-Espino D."/>
            <person name="Jungbluth S."/>
            <person name="Walsh D.A."/>
            <person name="Denef V.J."/>
            <person name="McMahon K.D."/>
            <person name="Konstantinidis K.T."/>
            <person name="Eloe-Fadrosh E.A."/>
            <person name="Kyrpides N.C."/>
            <person name="Woyke T."/>
        </authorList>
    </citation>
    <scope>NUCLEOTIDE SEQUENCE</scope>
    <source>
        <strain evidence="2">GVMAG-S-1101172-89</strain>
    </source>
</reference>
<sequence length="480" mass="54636">MATFDEVPEYLKSLEEMLAKADDIPTRTTAVVTEEATPQEHQTEQTLSSIGFGSMFTTATATTGATTSSANQVKFMLVSTHVHQYTGYSKVSYGILSELARHPWIQLTHFAFQKQSEVPAGFRPYPPNVDVVDAMALEKPLQQGFGIQALPDVIRRKRPNVVMIYNDLSVVTRFLEEIRKSGIQRNFQVWVYCDQVYTMQPQMLLDVLNRDADRIFAFTPYWKQLLKEQGVTRPIDVLLHGFQSSLYFPMPKELARKQLQLPSDIFLFLNLNRNQPRKRYDLLIMAFVELIVKYPTKPIYLLAVCDKGDKGGWWLFELFQRELRMREVSLELYGNRLIVTTQNLAFKDEEINLFYNAADVGISTADGEGFGLCQFENMGVGVPQVVPDIGGFKEFCNSSNASLVKPTIRYYIPNGFSPVSGEAHACQPHDICLAMEEYLLNSEKRVEHGKAARAKVLSYTWKNSCEILLKRLKDSLNSED</sequence>
<dbReference type="InterPro" id="IPR001296">
    <property type="entry name" value="Glyco_trans_1"/>
</dbReference>